<protein>
    <submittedName>
        <fullName evidence="2">Uncharacterized protein</fullName>
    </submittedName>
</protein>
<dbReference type="RefSeq" id="WP_181459702.1">
    <property type="nucleotide sequence ID" value="NZ_JACEGE010000005.1"/>
</dbReference>
<evidence type="ECO:0000313" key="2">
    <source>
        <dbReference type="EMBL" id="MBA2795401.1"/>
    </source>
</evidence>
<reference evidence="2 3" key="1">
    <citation type="submission" date="2020-07" db="EMBL/GenBank/DDBJ databases">
        <title>Molecular and genomic characterization of Streptococcus porcinus isolated from diseased swine in Brazil.</title>
        <authorList>
            <person name="Moreno L.Z."/>
            <person name="Matajira C.E.C."/>
            <person name="Poor A.P."/>
            <person name="Dutra M.C."/>
            <person name="Moreno A.M."/>
        </authorList>
    </citation>
    <scope>NUCLEOTIDE SEQUENCE [LARGE SCALE GENOMIC DNA]</scope>
    <source>
        <strain evidence="2 3">SP0816-2</strain>
    </source>
</reference>
<comment type="caution">
    <text evidence="2">The sequence shown here is derived from an EMBL/GenBank/DDBJ whole genome shotgun (WGS) entry which is preliminary data.</text>
</comment>
<name>A0A7V9WQT3_STRPO</name>
<evidence type="ECO:0000256" key="1">
    <source>
        <dbReference type="SAM" id="SignalP"/>
    </source>
</evidence>
<feature type="signal peptide" evidence="1">
    <location>
        <begin position="1"/>
        <end position="24"/>
    </location>
</feature>
<keyword evidence="1" id="KW-0732">Signal</keyword>
<sequence>MKNRKIKSLIVLASIFISTSSVFAGTRQIGQLSHFRITPSFTGTGYLQKMNDSYYVVNLLSKNPQIRVKHYLANSQGVKRSDIDTTWTGQRGLYTNDAKRNYIYNLNLARENFWDKGFFIDGSWSPDSK</sequence>
<dbReference type="Proteomes" id="UP000524462">
    <property type="component" value="Unassembled WGS sequence"/>
</dbReference>
<dbReference type="AlphaFoldDB" id="A0A7V9WQT3"/>
<feature type="chain" id="PRO_5031344638" evidence="1">
    <location>
        <begin position="25"/>
        <end position="129"/>
    </location>
</feature>
<proteinExistence type="predicted"/>
<accession>A0A7V9WQT3</accession>
<gene>
    <name evidence="2" type="ORF">H1B29_02680</name>
</gene>
<organism evidence="2 3">
    <name type="scientific">Streptococcus porcinus</name>
    <dbReference type="NCBI Taxonomy" id="1340"/>
    <lineage>
        <taxon>Bacteria</taxon>
        <taxon>Bacillati</taxon>
        <taxon>Bacillota</taxon>
        <taxon>Bacilli</taxon>
        <taxon>Lactobacillales</taxon>
        <taxon>Streptococcaceae</taxon>
        <taxon>Streptococcus</taxon>
    </lineage>
</organism>
<evidence type="ECO:0000313" key="3">
    <source>
        <dbReference type="Proteomes" id="UP000524462"/>
    </source>
</evidence>
<dbReference type="EMBL" id="JACEGE010000005">
    <property type="protein sequence ID" value="MBA2795401.1"/>
    <property type="molecule type" value="Genomic_DNA"/>
</dbReference>